<accession>A0ABZ2KKI1</accession>
<keyword evidence="2" id="KW-1185">Reference proteome</keyword>
<organism evidence="1 2">
    <name type="scientific">Pendulispora brunnea</name>
    <dbReference type="NCBI Taxonomy" id="2905690"/>
    <lineage>
        <taxon>Bacteria</taxon>
        <taxon>Pseudomonadati</taxon>
        <taxon>Myxococcota</taxon>
        <taxon>Myxococcia</taxon>
        <taxon>Myxococcales</taxon>
        <taxon>Sorangiineae</taxon>
        <taxon>Pendulisporaceae</taxon>
        <taxon>Pendulispora</taxon>
    </lineage>
</organism>
<evidence type="ECO:0000313" key="1">
    <source>
        <dbReference type="EMBL" id="WXA99182.1"/>
    </source>
</evidence>
<proteinExistence type="predicted"/>
<dbReference type="RefSeq" id="WP_394849816.1">
    <property type="nucleotide sequence ID" value="NZ_CP089982.1"/>
</dbReference>
<sequence length="90" mass="9493">MTGTGSKAHGAAHLLAQRQAVLDARAAEVLARGALEKVEHEAPVGQPLDRMDAEAMVALASSVVHETLEQYFDASERALGRDPDSDPVTS</sequence>
<dbReference type="Proteomes" id="UP001379533">
    <property type="component" value="Chromosome"/>
</dbReference>
<evidence type="ECO:0000313" key="2">
    <source>
        <dbReference type="Proteomes" id="UP001379533"/>
    </source>
</evidence>
<gene>
    <name evidence="1" type="ORF">LZC95_20455</name>
</gene>
<name>A0ABZ2KKI1_9BACT</name>
<reference evidence="1 2" key="1">
    <citation type="submission" date="2021-12" db="EMBL/GenBank/DDBJ databases">
        <title>Discovery of the Pendulisporaceae a myxobacterial family with distinct sporulation behavior and unique specialized metabolism.</title>
        <authorList>
            <person name="Garcia R."/>
            <person name="Popoff A."/>
            <person name="Bader C.D."/>
            <person name="Loehr J."/>
            <person name="Walesch S."/>
            <person name="Walt C."/>
            <person name="Boldt J."/>
            <person name="Bunk B."/>
            <person name="Haeckl F.J.F.P.J."/>
            <person name="Gunesch A.P."/>
            <person name="Birkelbach J."/>
            <person name="Nuebel U."/>
            <person name="Pietschmann T."/>
            <person name="Bach T."/>
            <person name="Mueller R."/>
        </authorList>
    </citation>
    <scope>NUCLEOTIDE SEQUENCE [LARGE SCALE GENOMIC DNA]</scope>
    <source>
        <strain evidence="1 2">MSr12523</strain>
    </source>
</reference>
<protein>
    <submittedName>
        <fullName evidence="1">Uncharacterized protein</fullName>
    </submittedName>
</protein>
<dbReference type="EMBL" id="CP089982">
    <property type="protein sequence ID" value="WXA99182.1"/>
    <property type="molecule type" value="Genomic_DNA"/>
</dbReference>